<dbReference type="SMART" id="SM00926">
    <property type="entry name" value="Molybdop_Fe4S4"/>
    <property type="match status" value="1"/>
</dbReference>
<comment type="similarity">
    <text evidence="1">Belongs to the prokaryotic molybdopterin-containing oxidoreductase family.</text>
</comment>
<dbReference type="PANTHER" id="PTHR43742:SF6">
    <property type="entry name" value="OXIDOREDUCTASE YYAE-RELATED"/>
    <property type="match status" value="1"/>
</dbReference>
<evidence type="ECO:0000256" key="1">
    <source>
        <dbReference type="ARBA" id="ARBA00010312"/>
    </source>
</evidence>
<dbReference type="Proteomes" id="UP001198862">
    <property type="component" value="Unassembled WGS sequence"/>
</dbReference>
<evidence type="ECO:0000256" key="4">
    <source>
        <dbReference type="ARBA" id="ARBA00023014"/>
    </source>
</evidence>
<dbReference type="Pfam" id="PF00384">
    <property type="entry name" value="Molybdopterin"/>
    <property type="match status" value="1"/>
</dbReference>
<dbReference type="InterPro" id="IPR006656">
    <property type="entry name" value="Mopterin_OxRdtase"/>
</dbReference>
<keyword evidence="3" id="KW-0408">Iron</keyword>
<dbReference type="Gene3D" id="3.40.228.10">
    <property type="entry name" value="Dimethylsulfoxide Reductase, domain 2"/>
    <property type="match status" value="1"/>
</dbReference>
<feature type="domain" description="4Fe-4S Mo/W bis-MGD-type" evidence="6">
    <location>
        <begin position="1"/>
        <end position="58"/>
    </location>
</feature>
<dbReference type="Gene3D" id="3.40.50.740">
    <property type="match status" value="1"/>
</dbReference>
<dbReference type="InterPro" id="IPR006963">
    <property type="entry name" value="Mopterin_OxRdtase_4Fe-4S_dom"/>
</dbReference>
<dbReference type="Gene3D" id="3.30.2070.10">
    <property type="entry name" value="Formate dehydrogenase/DMSO reductase"/>
    <property type="match status" value="1"/>
</dbReference>
<dbReference type="EMBL" id="JAJISD010000013">
    <property type="protein sequence ID" value="MCC8432246.1"/>
    <property type="molecule type" value="Genomic_DNA"/>
</dbReference>
<reference evidence="7 8" key="1">
    <citation type="submission" date="2021-11" db="EMBL/GenBank/DDBJ databases">
        <authorList>
            <person name="Lee D.-H."/>
            <person name="Kim S.-B."/>
        </authorList>
    </citation>
    <scope>NUCLEOTIDE SEQUENCE [LARGE SCALE GENOMIC DNA]</scope>
    <source>
        <strain evidence="7 8">KCTC 52223</strain>
    </source>
</reference>
<keyword evidence="4" id="KW-0411">Iron-sulfur</keyword>
<dbReference type="RefSeq" id="WP_329958391.1">
    <property type="nucleotide sequence ID" value="NZ_JAJISD010000013.1"/>
</dbReference>
<name>A0ABS8L1P9_9HYPH</name>
<protein>
    <submittedName>
        <fullName evidence="7">Molybdopterin-dependent oxidoreductase</fullName>
    </submittedName>
</protein>
<evidence type="ECO:0000313" key="7">
    <source>
        <dbReference type="EMBL" id="MCC8432246.1"/>
    </source>
</evidence>
<evidence type="ECO:0000256" key="5">
    <source>
        <dbReference type="SAM" id="MobiDB-lite"/>
    </source>
</evidence>
<keyword evidence="2" id="KW-0479">Metal-binding</keyword>
<keyword evidence="8" id="KW-1185">Reference proteome</keyword>
<dbReference type="CDD" id="cd02766">
    <property type="entry name" value="MopB_3"/>
    <property type="match status" value="1"/>
</dbReference>
<dbReference type="Pfam" id="PF04879">
    <property type="entry name" value="Molybdop_Fe4S4"/>
    <property type="match status" value="1"/>
</dbReference>
<gene>
    <name evidence="7" type="ORF">LJ725_24995</name>
</gene>
<dbReference type="PROSITE" id="PS51669">
    <property type="entry name" value="4FE4S_MOW_BIS_MGD"/>
    <property type="match status" value="1"/>
</dbReference>
<dbReference type="Pfam" id="PF01568">
    <property type="entry name" value="Molydop_binding"/>
    <property type="match status" value="1"/>
</dbReference>
<dbReference type="Gene3D" id="2.40.40.20">
    <property type="match status" value="1"/>
</dbReference>
<sequence>MKSVRVVCAHDCPDMCSLIAHVDNGKVVRIQGDPDQPYTAGFACGKVNRDSDLVNSPERIATPLRRTGPKGSGQFEPITWDQALDEIADRWKSIIRESGPLAILGYAYSAHQGLMNRGLVNGLFHALGTSRLQAGTVCDTCCETAWDVTVGPVGGADPESVVHSDLVISWGADLAATNVHFWALAEAQRKKTGMPIVVIDPRRTRSARAADLYLPIRIGTDAALALGIMHILVRDGLANRDYIARHTLGFDKVEAEVLPRFTPARTAEVTGLSVADIEKLASMYGKAKAALIRLGEGMTRLTHGGQALRTVALLPGVSGHYGVKGGGAMLLTAASCDLNYAAVRKPSGPATARMVNHLRLGEELLNMKDPPIRALFVGANNPVVTCPEVHKVQKGLMREDLFTVVHDPFMTDTARYADIVLPAANYLETDDLYRAYGAYWMQWGQKAVEPAGEARSNFHVAQALAQRMGLTDRIFSLSPREAAEELFKGSTGPASNVDRNELFAGVPLNIKHDWDGQPFKTPSGKLEFYSEQLAQQGLPPMPDWEADPIEAEEAAKWPLRLLTAPGYFQAHTAFSGVGFLREREGKPFCILHPEDAAKRGLKDGDRVRLFNDRGEIGLMLKVADEVQPGVLLVPGQRPVGEAVSGTINMLCSDRYTDMGEGATYQSTWLEVAPWKEAAAA</sequence>
<dbReference type="SUPFAM" id="SSF50692">
    <property type="entry name" value="ADC-like"/>
    <property type="match status" value="1"/>
</dbReference>
<accession>A0ABS8L1P9</accession>
<comment type="caution">
    <text evidence="7">The sequence shown here is derived from an EMBL/GenBank/DDBJ whole genome shotgun (WGS) entry which is preliminary data.</text>
</comment>
<evidence type="ECO:0000259" key="6">
    <source>
        <dbReference type="PROSITE" id="PS51669"/>
    </source>
</evidence>
<evidence type="ECO:0000313" key="8">
    <source>
        <dbReference type="Proteomes" id="UP001198862"/>
    </source>
</evidence>
<dbReference type="SUPFAM" id="SSF53706">
    <property type="entry name" value="Formate dehydrogenase/DMSO reductase, domains 1-3"/>
    <property type="match status" value="1"/>
</dbReference>
<feature type="region of interest" description="Disordered" evidence="5">
    <location>
        <begin position="56"/>
        <end position="75"/>
    </location>
</feature>
<dbReference type="InterPro" id="IPR006657">
    <property type="entry name" value="MoPterin_dinucl-bd_dom"/>
</dbReference>
<evidence type="ECO:0000256" key="2">
    <source>
        <dbReference type="ARBA" id="ARBA00022723"/>
    </source>
</evidence>
<evidence type="ECO:0000256" key="3">
    <source>
        <dbReference type="ARBA" id="ARBA00023004"/>
    </source>
</evidence>
<dbReference type="PANTHER" id="PTHR43742">
    <property type="entry name" value="TRIMETHYLAMINE-N-OXIDE REDUCTASE"/>
    <property type="match status" value="1"/>
</dbReference>
<dbReference type="InterPro" id="IPR009010">
    <property type="entry name" value="Asp_de-COase-like_dom_sf"/>
</dbReference>
<organism evidence="7 8">
    <name type="scientific">Reyranella aquatilis</name>
    <dbReference type="NCBI Taxonomy" id="2035356"/>
    <lineage>
        <taxon>Bacteria</taxon>
        <taxon>Pseudomonadati</taxon>
        <taxon>Pseudomonadota</taxon>
        <taxon>Alphaproteobacteria</taxon>
        <taxon>Hyphomicrobiales</taxon>
        <taxon>Reyranellaceae</taxon>
        <taxon>Reyranella</taxon>
    </lineage>
</organism>
<proteinExistence type="inferred from homology"/>
<dbReference type="InterPro" id="IPR050612">
    <property type="entry name" value="Prok_Mopterin_Oxidored"/>
</dbReference>
<dbReference type="Gene3D" id="2.20.25.90">
    <property type="entry name" value="ADC-like domains"/>
    <property type="match status" value="1"/>
</dbReference>